<dbReference type="CDD" id="cd18808">
    <property type="entry name" value="SF1_C_Upf1"/>
    <property type="match status" value="1"/>
</dbReference>
<dbReference type="SUPFAM" id="SSF52540">
    <property type="entry name" value="P-loop containing nucleoside triphosphate hydrolases"/>
    <property type="match status" value="1"/>
</dbReference>
<evidence type="ECO:0000256" key="5">
    <source>
        <dbReference type="ARBA" id="ARBA00022840"/>
    </source>
</evidence>
<protein>
    <submittedName>
        <fullName evidence="9">DNA helicase</fullName>
    </submittedName>
</protein>
<keyword evidence="5" id="KW-0067">ATP-binding</keyword>
<keyword evidence="2" id="KW-0547">Nucleotide-binding</keyword>
<evidence type="ECO:0000256" key="1">
    <source>
        <dbReference type="ARBA" id="ARBA00007913"/>
    </source>
</evidence>
<dbReference type="InterPro" id="IPR041679">
    <property type="entry name" value="DNA2/NAM7-like_C"/>
</dbReference>
<comment type="similarity">
    <text evidence="1">Belongs to the DNA2/NAM7 helicase family.</text>
</comment>
<evidence type="ECO:0000313" key="9">
    <source>
        <dbReference type="EMBL" id="MBH5396629.1"/>
    </source>
</evidence>
<reference evidence="9 10" key="1">
    <citation type="submission" date="2020-07" db="EMBL/GenBank/DDBJ databases">
        <title>Bradyrhizobium diversity isolated from nodules of indigenous legumes of Western Australia.</title>
        <authorList>
            <person name="Klepa M.S."/>
        </authorList>
    </citation>
    <scope>NUCLEOTIDE SEQUENCE [LARGE SCALE GENOMIC DNA]</scope>
    <source>
        <strain evidence="9 10">CNPSo 4010</strain>
    </source>
</reference>
<dbReference type="InterPro" id="IPR027417">
    <property type="entry name" value="P-loop_NTPase"/>
</dbReference>
<evidence type="ECO:0000256" key="3">
    <source>
        <dbReference type="ARBA" id="ARBA00022801"/>
    </source>
</evidence>
<keyword evidence="4 9" id="KW-0347">Helicase</keyword>
<dbReference type="CDD" id="cd01120">
    <property type="entry name" value="RecA-like_superfamily"/>
    <property type="match status" value="1"/>
</dbReference>
<keyword evidence="10" id="KW-1185">Reference proteome</keyword>
<dbReference type="Proteomes" id="UP000807370">
    <property type="component" value="Unassembled WGS sequence"/>
</dbReference>
<feature type="domain" description="DNA2/NAM7 helicase helicase" evidence="7">
    <location>
        <begin position="620"/>
        <end position="838"/>
    </location>
</feature>
<name>A0ABS0PHF7_9BRAD</name>
<dbReference type="InterPro" id="IPR047187">
    <property type="entry name" value="SF1_C_Upf1"/>
</dbReference>
<dbReference type="EMBL" id="JACCHP010000001">
    <property type="protein sequence ID" value="MBH5396629.1"/>
    <property type="molecule type" value="Genomic_DNA"/>
</dbReference>
<dbReference type="InterPro" id="IPR041677">
    <property type="entry name" value="DNA2/NAM7_AAA_11"/>
</dbReference>
<proteinExistence type="inferred from homology"/>
<dbReference type="Pfam" id="PF13086">
    <property type="entry name" value="AAA_11"/>
    <property type="match status" value="1"/>
</dbReference>
<dbReference type="InterPro" id="IPR011009">
    <property type="entry name" value="Kinase-like_dom_sf"/>
</dbReference>
<dbReference type="PANTHER" id="PTHR43788">
    <property type="entry name" value="DNA2/NAM7 HELICASE FAMILY MEMBER"/>
    <property type="match status" value="1"/>
</dbReference>
<sequence>MARKSHLPSLEDLFDLPADYLKGPQSKSLRPALIEGTERESRQDRLLKYWPKTGTEADNELREIWRHERLQVDRIMSYPGAEDLFAGVVAMIETSDTFCIVHEPGPMPLAGKLRTAPRRSWMRALDIPASRIVLWRNLARLSRALSILHSRGLLHGRIDEYAVFTEGTSDPDFRLGGFEWSLVLGERAAAPQTLQAARGRLESLTYSYANDWKALGCLFASLVGVDPAKVREEDPFTAGTAIELIEGEIDFLRMMIDPDRDEVVEASAVVKAVAALGRELSGHGNSRSGKFLLLFRPNQKMSETIYDLSEQTIESADVPSQRLFVESDLATGARIAAASGEDDPDHLFVLTDTTSYRVQRFTELGTETWQVGVVTAIKARDEDFALRECDVFPVRHSIEVLPNKEAVARTLSKASDDILEWTLPLVKEATTEEDPETRTLRQAFLLVQSVEAILRALEILPIEIVGTRRESGKIIVQLMPRSTERDEIAASIGDRATADVMEKLFDKDDQGVDVDWRISTSGGLGGTGSGDVPARFETATRGDAGERIYEFSAFDLPRREDSLFLRKKGDHGTESLIKRRLRTSRVIGEQRDLVTMFVDPRRNLKPSSDLLEKDGHFTELDPAKREALEALWSTSPTHLVVGPPGVGKTKLVSEIIRRKLANEPAASILISSQSHQALDHVLRATDRVLNKYGTDAIVVRSPGPEGSISTDADIRLRAIEYLEKASASTLAANSPAGLQSGLRELLDAFKQAARPDAVNTEQRENEGMRAHTALVLDSANLVFSTSTSADVERLVDEGSQFDWAIIEEAAKAAGPDLLAPLSLSGRRLFIGDHKQLPPFDSERINAILADGSVVRSLLKGADRIIGSAFYDTGLEELTAVAADDSQLDRVRTMAIRVFEPFRALVVEDESRRAIVGGARKAASSELLVQHRMDPDIARLVSACFYNDRLTTSDERIADAAKPLPFSFGSDFPSSPIVIVDMPYVSRTGKAQPVESDRPRWNNRAEARVIGAMLRNLRLSSEHDGLKPSLAVLTPYRAQVRHLTHEIDVVKAKGDGLSGFDSFNSDDRFWGTVDSSQGSEADLVIVSLVRNNPRTGVPALGFLRDPRRMNVLLSRARQQLVIVGSLEFLKETTRHATSDPKDELSFVVRFLKTLDQLTKARSARGEPAAKIVKPTQIKGAGR</sequence>
<evidence type="ECO:0000256" key="2">
    <source>
        <dbReference type="ARBA" id="ARBA00022741"/>
    </source>
</evidence>
<comment type="caution">
    <text evidence="9">The sequence shown here is derived from an EMBL/GenBank/DDBJ whole genome shotgun (WGS) entry which is preliminary data.</text>
</comment>
<evidence type="ECO:0000256" key="6">
    <source>
        <dbReference type="SAM" id="MobiDB-lite"/>
    </source>
</evidence>
<dbReference type="Pfam" id="PF13087">
    <property type="entry name" value="AAA_12"/>
    <property type="match status" value="1"/>
</dbReference>
<evidence type="ECO:0000256" key="4">
    <source>
        <dbReference type="ARBA" id="ARBA00022806"/>
    </source>
</evidence>
<feature type="region of interest" description="Disordered" evidence="6">
    <location>
        <begin position="1162"/>
        <end position="1181"/>
    </location>
</feature>
<dbReference type="PANTHER" id="PTHR43788:SF8">
    <property type="entry name" value="DNA-BINDING PROTEIN SMUBP-2"/>
    <property type="match status" value="1"/>
</dbReference>
<dbReference type="SUPFAM" id="SSF56112">
    <property type="entry name" value="Protein kinase-like (PK-like)"/>
    <property type="match status" value="1"/>
</dbReference>
<dbReference type="InterPro" id="IPR050534">
    <property type="entry name" value="Coronavir_polyprotein_1ab"/>
</dbReference>
<evidence type="ECO:0000259" key="8">
    <source>
        <dbReference type="Pfam" id="PF13087"/>
    </source>
</evidence>
<dbReference type="RefSeq" id="WP_197958018.1">
    <property type="nucleotide sequence ID" value="NZ_JACCHP010000001.1"/>
</dbReference>
<organism evidence="9 10">
    <name type="scientific">Bradyrhizobium agreste</name>
    <dbReference type="NCBI Taxonomy" id="2751811"/>
    <lineage>
        <taxon>Bacteria</taxon>
        <taxon>Pseudomonadati</taxon>
        <taxon>Pseudomonadota</taxon>
        <taxon>Alphaproteobacteria</taxon>
        <taxon>Hyphomicrobiales</taxon>
        <taxon>Nitrobacteraceae</taxon>
        <taxon>Bradyrhizobium</taxon>
    </lineage>
</organism>
<dbReference type="Gene3D" id="3.40.50.300">
    <property type="entry name" value="P-loop containing nucleotide triphosphate hydrolases"/>
    <property type="match status" value="2"/>
</dbReference>
<keyword evidence="3" id="KW-0378">Hydrolase</keyword>
<dbReference type="GO" id="GO:0004386">
    <property type="term" value="F:helicase activity"/>
    <property type="evidence" value="ECO:0007669"/>
    <property type="project" value="UniProtKB-KW"/>
</dbReference>
<gene>
    <name evidence="9" type="ORF">HZZ13_02295</name>
</gene>
<evidence type="ECO:0000259" key="7">
    <source>
        <dbReference type="Pfam" id="PF13086"/>
    </source>
</evidence>
<evidence type="ECO:0000313" key="10">
    <source>
        <dbReference type="Proteomes" id="UP000807370"/>
    </source>
</evidence>
<accession>A0ABS0PHF7</accession>
<feature type="domain" description="DNA2/NAM7 helicase-like C-terminal" evidence="8">
    <location>
        <begin position="921"/>
        <end position="1124"/>
    </location>
</feature>